<dbReference type="InterPro" id="IPR035899">
    <property type="entry name" value="DBL_dom_sf"/>
</dbReference>
<evidence type="ECO:0000313" key="8">
    <source>
        <dbReference type="Proteomes" id="UP000038040"/>
    </source>
</evidence>
<dbReference type="InterPro" id="IPR011993">
    <property type="entry name" value="PH-like_dom_sf"/>
</dbReference>
<dbReference type="Gene3D" id="1.20.900.10">
    <property type="entry name" value="Dbl homology (DH) domain"/>
    <property type="match status" value="1"/>
</dbReference>
<dbReference type="CDD" id="cd13243">
    <property type="entry name" value="PH_PLEKHG1_G2_G3"/>
    <property type="match status" value="1"/>
</dbReference>
<evidence type="ECO:0000313" key="9">
    <source>
        <dbReference type="Proteomes" id="UP000274756"/>
    </source>
</evidence>
<proteinExistence type="predicted"/>
<keyword evidence="3" id="KW-0175">Coiled coil</keyword>
<dbReference type="CDD" id="cd00160">
    <property type="entry name" value="RhoGEF"/>
    <property type="match status" value="1"/>
</dbReference>
<dbReference type="SUPFAM" id="SSF48065">
    <property type="entry name" value="DBL homology domain (DH-domain)"/>
    <property type="match status" value="1"/>
</dbReference>
<dbReference type="Proteomes" id="UP000038040">
    <property type="component" value="Unplaced"/>
</dbReference>
<feature type="domain" description="DH" evidence="6">
    <location>
        <begin position="55"/>
        <end position="240"/>
    </location>
</feature>
<dbReference type="InterPro" id="IPR055251">
    <property type="entry name" value="SOS1_NGEF_PH"/>
</dbReference>
<dbReference type="InterPro" id="IPR000219">
    <property type="entry name" value="DH_dom"/>
</dbReference>
<feature type="region of interest" description="Disordered" evidence="4">
    <location>
        <begin position="1"/>
        <end position="21"/>
    </location>
</feature>
<keyword evidence="9" id="KW-1185">Reference proteome</keyword>
<dbReference type="PROSITE" id="PS50010">
    <property type="entry name" value="DH_2"/>
    <property type="match status" value="1"/>
</dbReference>
<evidence type="ECO:0000256" key="3">
    <source>
        <dbReference type="SAM" id="Coils"/>
    </source>
</evidence>
<dbReference type="InterPro" id="IPR001331">
    <property type="entry name" value="GDS_CDC24_CS"/>
</dbReference>
<reference evidence="10" key="1">
    <citation type="submission" date="2017-02" db="UniProtKB">
        <authorList>
            <consortium name="WormBaseParasite"/>
        </authorList>
    </citation>
    <scope>IDENTIFICATION</scope>
</reference>
<dbReference type="SMART" id="SM00325">
    <property type="entry name" value="RhoGEF"/>
    <property type="match status" value="1"/>
</dbReference>
<evidence type="ECO:0000259" key="5">
    <source>
        <dbReference type="PROSITE" id="PS50003"/>
    </source>
</evidence>
<dbReference type="AlphaFoldDB" id="A0A0N4U0I2"/>
<organism evidence="8 10">
    <name type="scientific">Dracunculus medinensis</name>
    <name type="common">Guinea worm</name>
    <dbReference type="NCBI Taxonomy" id="318479"/>
    <lineage>
        <taxon>Eukaryota</taxon>
        <taxon>Metazoa</taxon>
        <taxon>Ecdysozoa</taxon>
        <taxon>Nematoda</taxon>
        <taxon>Chromadorea</taxon>
        <taxon>Rhabditida</taxon>
        <taxon>Spirurina</taxon>
        <taxon>Dracunculoidea</taxon>
        <taxon>Dracunculidae</taxon>
        <taxon>Dracunculus</taxon>
    </lineage>
</organism>
<dbReference type="PROSITE" id="PS50003">
    <property type="entry name" value="PH_DOMAIN"/>
    <property type="match status" value="1"/>
</dbReference>
<evidence type="ECO:0000313" key="10">
    <source>
        <dbReference type="WBParaSite" id="DME_0000006401-mRNA-1"/>
    </source>
</evidence>
<dbReference type="Pfam" id="PF22697">
    <property type="entry name" value="SOS1_NGEF_PH"/>
    <property type="match status" value="1"/>
</dbReference>
<dbReference type="PANTHER" id="PTHR45924:SF2">
    <property type="entry name" value="FI17866P1"/>
    <property type="match status" value="1"/>
</dbReference>
<dbReference type="InterPro" id="IPR043324">
    <property type="entry name" value="PH_PLEKHG1_G2_G3"/>
</dbReference>
<dbReference type="GO" id="GO:0005085">
    <property type="term" value="F:guanyl-nucleotide exchange factor activity"/>
    <property type="evidence" value="ECO:0007669"/>
    <property type="project" value="UniProtKB-KW"/>
</dbReference>
<dbReference type="WBParaSite" id="DME_0000006401-mRNA-1">
    <property type="protein sequence ID" value="DME_0000006401-mRNA-1"/>
    <property type="gene ID" value="DME_0000006401"/>
</dbReference>
<evidence type="ECO:0000256" key="2">
    <source>
        <dbReference type="ARBA" id="ARBA00022658"/>
    </source>
</evidence>
<evidence type="ECO:0000313" key="7">
    <source>
        <dbReference type="EMBL" id="VDN54451.1"/>
    </source>
</evidence>
<dbReference type="Gene3D" id="2.30.29.30">
    <property type="entry name" value="Pleckstrin-homology domain (PH domain)/Phosphotyrosine-binding domain (PTB)"/>
    <property type="match status" value="1"/>
</dbReference>
<name>A0A0N4U0I2_DRAME</name>
<reference evidence="7 9" key="2">
    <citation type="submission" date="2018-11" db="EMBL/GenBank/DDBJ databases">
        <authorList>
            <consortium name="Pathogen Informatics"/>
        </authorList>
    </citation>
    <scope>NUCLEOTIDE SEQUENCE [LARGE SCALE GENOMIC DNA]</scope>
</reference>
<dbReference type="Proteomes" id="UP000274756">
    <property type="component" value="Unassembled WGS sequence"/>
</dbReference>
<dbReference type="OrthoDB" id="1594986at2759"/>
<keyword evidence="2" id="KW-0344">Guanine-nucleotide releasing factor</keyword>
<dbReference type="InterPro" id="IPR001849">
    <property type="entry name" value="PH_domain"/>
</dbReference>
<dbReference type="PANTHER" id="PTHR45924">
    <property type="entry name" value="FI17866P1"/>
    <property type="match status" value="1"/>
</dbReference>
<dbReference type="Pfam" id="PF00621">
    <property type="entry name" value="RhoGEF"/>
    <property type="match status" value="1"/>
</dbReference>
<dbReference type="GO" id="GO:0031267">
    <property type="term" value="F:small GTPase binding"/>
    <property type="evidence" value="ECO:0007669"/>
    <property type="project" value="TreeGrafter"/>
</dbReference>
<sequence>MREQRLSFISTSTGYSSTRSSLRSSDIDVSYSRESSLSEARRLKILKFSNCNISQLDRIAMELLETERCYVNDLNDVIQGYLNFFVNHRDEFRMTIDDVSSTFGCIERIFLFNKCFYHQLDAALLNVVQMAKCFIDNASGFKDYVTYCTNYQRMIETLTEFMKNGAITETLALRQSVLGHSLPLSAYLLKPVQRILKYHLFMENILKHSVDNKNISDADIAVIRQAMDQMTAQAEKINEEKKRVEHYERVRELQNVLQRWGLDEKQDLSKYGDLLLEGLFKIAGSKTNRLLFLFEEMLLIVKERSGVLICKDYIMCSNLMLNESISSDPLAFQVLSFDNPKIHYIFLACNPEQKRRWMKELKRMMLDHYTVEIPERAKLLVLSVDNGPKQYNSPEESGSDINFKNRKKIPKYLEKRRKSIEASSITKRSNWSSTDLKNSNNKLLRAVKFLIKLIGMKFHSSIFVQ</sequence>
<dbReference type="STRING" id="318479.A0A0N4U0I2"/>
<dbReference type="PROSITE" id="PS00741">
    <property type="entry name" value="DH_1"/>
    <property type="match status" value="1"/>
</dbReference>
<dbReference type="SMART" id="SM00233">
    <property type="entry name" value="PH"/>
    <property type="match status" value="1"/>
</dbReference>
<feature type="compositionally biased region" description="Low complexity" evidence="4">
    <location>
        <begin position="10"/>
        <end position="21"/>
    </location>
</feature>
<keyword evidence="1" id="KW-0597">Phosphoprotein</keyword>
<evidence type="ECO:0000256" key="4">
    <source>
        <dbReference type="SAM" id="MobiDB-lite"/>
    </source>
</evidence>
<protein>
    <submittedName>
        <fullName evidence="10">DH domain-containing protein</fullName>
    </submittedName>
</protein>
<dbReference type="SUPFAM" id="SSF50729">
    <property type="entry name" value="PH domain-like"/>
    <property type="match status" value="1"/>
</dbReference>
<feature type="coiled-coil region" evidence="3">
    <location>
        <begin position="220"/>
        <end position="250"/>
    </location>
</feature>
<accession>A0A0N4U0I2</accession>
<dbReference type="GO" id="GO:0035556">
    <property type="term" value="P:intracellular signal transduction"/>
    <property type="evidence" value="ECO:0007669"/>
    <property type="project" value="InterPro"/>
</dbReference>
<evidence type="ECO:0000256" key="1">
    <source>
        <dbReference type="ARBA" id="ARBA00022553"/>
    </source>
</evidence>
<gene>
    <name evidence="7" type="ORF">DME_LOCUS4424</name>
</gene>
<feature type="domain" description="PH" evidence="5">
    <location>
        <begin position="273"/>
        <end position="366"/>
    </location>
</feature>
<dbReference type="EMBL" id="UYYG01001150">
    <property type="protein sequence ID" value="VDN54451.1"/>
    <property type="molecule type" value="Genomic_DNA"/>
</dbReference>
<evidence type="ECO:0000259" key="6">
    <source>
        <dbReference type="PROSITE" id="PS50010"/>
    </source>
</evidence>